<evidence type="ECO:0000313" key="1">
    <source>
        <dbReference type="EMBL" id="BFP56992.1"/>
    </source>
</evidence>
<dbReference type="AlphaFoldDB" id="A0AB33KWI8"/>
<reference evidence="1" key="1">
    <citation type="submission" date="2024-07" db="EMBL/GenBank/DDBJ databases">
        <title>Complete genome sequences of cellulolytic bacteria, Kitasatospora sp. CMC57 and Streptomyces sp. CMC78, isolated from Japanese agricultural soil.</title>
        <authorList>
            <person name="Hashimoto T."/>
            <person name="Ito M."/>
            <person name="Iwamoto M."/>
            <person name="Fukahori D."/>
            <person name="Shoda T."/>
            <person name="Sakoda M."/>
            <person name="Morohoshi T."/>
            <person name="Mitsuboshi M."/>
            <person name="Nishizawa T."/>
        </authorList>
    </citation>
    <scope>NUCLEOTIDE SEQUENCE</scope>
    <source>
        <strain evidence="1">CMC78</strain>
    </source>
</reference>
<dbReference type="EMBL" id="AP035884">
    <property type="protein sequence ID" value="BFP56992.1"/>
    <property type="molecule type" value="Genomic_DNA"/>
</dbReference>
<name>A0AB33KWI8_9ACTN</name>
<sequence length="294" mass="32110">MAASASRSRLDQDLLAGVLTDVLSQVPYNSAAQYHIHYGTGSSPERFGTACAWQTFDAGERVARLTGVTARYRVGGRHVCALYDDGETLTVLDPYLLHRAPLRLSRSAAVDGVVRTESEAYPLRRAADGSPAPSVLRAFWRPADGVLRLQYLRYSPRLGELVMHRAYTMRPEDTVTELPVPAPLVRELLLHPEQNNLSVRAVHPGDDGLTEVALPFPGRPRGALAREEALVARDDQGRVSRWGSPAFGRELERVAEALTTSPQEVVDHLLRAAALYDAAAPVGLVVPDYSLEDA</sequence>
<dbReference type="KEGG" id="stcm:SCMC78_67990"/>
<organism evidence="1">
    <name type="scientific">Streptomyces sp. CMC78</name>
    <dbReference type="NCBI Taxonomy" id="3231512"/>
    <lineage>
        <taxon>Bacteria</taxon>
        <taxon>Bacillati</taxon>
        <taxon>Actinomycetota</taxon>
        <taxon>Actinomycetes</taxon>
        <taxon>Kitasatosporales</taxon>
        <taxon>Streptomycetaceae</taxon>
        <taxon>Streptomyces</taxon>
    </lineage>
</organism>
<dbReference type="RefSeq" id="WP_408054682.1">
    <property type="nucleotide sequence ID" value="NZ_AP035884.1"/>
</dbReference>
<gene>
    <name evidence="1" type="ORF">SCMC78_67990</name>
</gene>
<protein>
    <submittedName>
        <fullName evidence="1">Uncharacterized protein</fullName>
    </submittedName>
</protein>
<accession>A0AB33KWI8</accession>
<proteinExistence type="predicted"/>